<keyword evidence="3" id="KW-1185">Reference proteome</keyword>
<comment type="caution">
    <text evidence="2">The sequence shown here is derived from an EMBL/GenBank/DDBJ whole genome shotgun (WGS) entry which is preliminary data.</text>
</comment>
<evidence type="ECO:0000256" key="1">
    <source>
        <dbReference type="SAM" id="MobiDB-lite"/>
    </source>
</evidence>
<name>A0A4S4M517_9AGAM</name>
<reference evidence="2 3" key="1">
    <citation type="submission" date="2019-02" db="EMBL/GenBank/DDBJ databases">
        <title>Genome sequencing of the rare red list fungi Bondarzewia mesenterica.</title>
        <authorList>
            <person name="Buettner E."/>
            <person name="Kellner H."/>
        </authorList>
    </citation>
    <scope>NUCLEOTIDE SEQUENCE [LARGE SCALE GENOMIC DNA]</scope>
    <source>
        <strain evidence="2 3">DSM 108281</strain>
    </source>
</reference>
<protein>
    <submittedName>
        <fullName evidence="2">Uncharacterized protein</fullName>
    </submittedName>
</protein>
<evidence type="ECO:0000313" key="2">
    <source>
        <dbReference type="EMBL" id="THH20229.1"/>
    </source>
</evidence>
<dbReference type="Proteomes" id="UP000310158">
    <property type="component" value="Unassembled WGS sequence"/>
</dbReference>
<sequence length="101" mass="11371">MRKSTNKQPCTNVPIYCSLCPPAASGQLHNIWKYNTLFHLITEHSTDDGMLPAIPGELLMNSFISKAEESAMGIEEDITKDWRMENAMPASDISEETRKEL</sequence>
<accession>A0A4S4M517</accession>
<gene>
    <name evidence="2" type="ORF">EW146_g1103</name>
</gene>
<proteinExistence type="predicted"/>
<dbReference type="AlphaFoldDB" id="A0A4S4M517"/>
<feature type="region of interest" description="Disordered" evidence="1">
    <location>
        <begin position="77"/>
        <end position="101"/>
    </location>
</feature>
<dbReference type="OrthoDB" id="2953545at2759"/>
<evidence type="ECO:0000313" key="3">
    <source>
        <dbReference type="Proteomes" id="UP000310158"/>
    </source>
</evidence>
<dbReference type="EMBL" id="SGPL01000026">
    <property type="protein sequence ID" value="THH20229.1"/>
    <property type="molecule type" value="Genomic_DNA"/>
</dbReference>
<organism evidence="2 3">
    <name type="scientific">Bondarzewia mesenterica</name>
    <dbReference type="NCBI Taxonomy" id="1095465"/>
    <lineage>
        <taxon>Eukaryota</taxon>
        <taxon>Fungi</taxon>
        <taxon>Dikarya</taxon>
        <taxon>Basidiomycota</taxon>
        <taxon>Agaricomycotina</taxon>
        <taxon>Agaricomycetes</taxon>
        <taxon>Russulales</taxon>
        <taxon>Bondarzewiaceae</taxon>
        <taxon>Bondarzewia</taxon>
    </lineage>
</organism>